<evidence type="ECO:0000313" key="2">
    <source>
        <dbReference type="Proteomes" id="UP000085678"/>
    </source>
</evidence>
<accession>A0A1S3J7X1</accession>
<sequence length="300" mass="33491">MAAVVDRDGFRVRKASLRDADDIWGIVREEGWRPNNLQLIRAYMEIAKDGWWVAEKDGKIIGCVMVYSFNETHTFLGYLIVKPEHRGKGIARALKAEADTLAADRAIVLVANEAITPMYLKWGYKKSMRSGVGKYVVTIKNIPVAEAAEFKYEIKDYSEVDWKAILDYDTTFHVIPRERVLRIWFRIEHSQTKVLLLDGKIAGYGTIMPANDGFAVSPLYGDTPEACLVLLKRLVAPLPPASPVYLTIPDSSQAGQTLLAANVDTAKQTVYGYVLETGNSPPLPKWSNAMSLISVSFCFL</sequence>
<dbReference type="Gene3D" id="3.40.630.90">
    <property type="match status" value="1"/>
</dbReference>
<dbReference type="GeneID" id="106170970"/>
<dbReference type="PANTHER" id="PTHR47237">
    <property type="entry name" value="SLL0310 PROTEIN"/>
    <property type="match status" value="1"/>
</dbReference>
<dbReference type="InterPro" id="IPR041496">
    <property type="entry name" value="YitH/HolE_GNAT"/>
</dbReference>
<dbReference type="InterPro" id="IPR016181">
    <property type="entry name" value="Acyl_CoA_acyltransferase"/>
</dbReference>
<dbReference type="Pfam" id="PF18014">
    <property type="entry name" value="Acetyltransf_18"/>
    <property type="match status" value="1"/>
</dbReference>
<protein>
    <submittedName>
        <fullName evidence="3">Uncharacterized protein F36G3.2 isoform X1</fullName>
    </submittedName>
</protein>
<dbReference type="InParanoid" id="A0A1S3J7X1"/>
<proteinExistence type="predicted"/>
<reference evidence="3" key="1">
    <citation type="submission" date="2025-08" db="UniProtKB">
        <authorList>
            <consortium name="RefSeq"/>
        </authorList>
    </citation>
    <scope>IDENTIFICATION</scope>
    <source>
        <tissue evidence="3">Gonads</tissue>
    </source>
</reference>
<dbReference type="PANTHER" id="PTHR47237:SF1">
    <property type="entry name" value="SLL0310 PROTEIN"/>
    <property type="match status" value="1"/>
</dbReference>
<evidence type="ECO:0000259" key="1">
    <source>
        <dbReference type="PROSITE" id="PS51186"/>
    </source>
</evidence>
<name>A0A1S3J7X1_LINAN</name>
<evidence type="ECO:0000313" key="3">
    <source>
        <dbReference type="RefSeq" id="XP_013406495.1"/>
    </source>
</evidence>
<dbReference type="InterPro" id="IPR052729">
    <property type="entry name" value="Acyl/Acetyltrans_Enzymes"/>
</dbReference>
<dbReference type="Gene3D" id="3.40.630.30">
    <property type="match status" value="1"/>
</dbReference>
<dbReference type="GO" id="GO:0016747">
    <property type="term" value="F:acyltransferase activity, transferring groups other than amino-acyl groups"/>
    <property type="evidence" value="ECO:0007669"/>
    <property type="project" value="InterPro"/>
</dbReference>
<feature type="domain" description="N-acetyltransferase" evidence="1">
    <location>
        <begin position="10"/>
        <end position="143"/>
    </location>
</feature>
<organism evidence="2 3">
    <name type="scientific">Lingula anatina</name>
    <name type="common">Brachiopod</name>
    <name type="synonym">Lingula unguis</name>
    <dbReference type="NCBI Taxonomy" id="7574"/>
    <lineage>
        <taxon>Eukaryota</taxon>
        <taxon>Metazoa</taxon>
        <taxon>Spiralia</taxon>
        <taxon>Lophotrochozoa</taxon>
        <taxon>Brachiopoda</taxon>
        <taxon>Linguliformea</taxon>
        <taxon>Lingulata</taxon>
        <taxon>Lingulida</taxon>
        <taxon>Linguloidea</taxon>
        <taxon>Lingulidae</taxon>
        <taxon>Lingula</taxon>
    </lineage>
</organism>
<gene>
    <name evidence="3" type="primary">LOC106170970</name>
</gene>
<dbReference type="OrthoDB" id="5771378at2759"/>
<dbReference type="AlphaFoldDB" id="A0A1S3J7X1"/>
<dbReference type="InterPro" id="IPR000182">
    <property type="entry name" value="GNAT_dom"/>
</dbReference>
<dbReference type="Pfam" id="PF00583">
    <property type="entry name" value="Acetyltransf_1"/>
    <property type="match status" value="1"/>
</dbReference>
<dbReference type="KEGG" id="lak:106170970"/>
<dbReference type="CDD" id="cd04301">
    <property type="entry name" value="NAT_SF"/>
    <property type="match status" value="1"/>
</dbReference>
<keyword evidence="2" id="KW-1185">Reference proteome</keyword>
<dbReference type="Proteomes" id="UP000085678">
    <property type="component" value="Unplaced"/>
</dbReference>
<dbReference type="RefSeq" id="XP_013406495.1">
    <property type="nucleotide sequence ID" value="XM_013551041.2"/>
</dbReference>
<dbReference type="PROSITE" id="PS51186">
    <property type="entry name" value="GNAT"/>
    <property type="match status" value="1"/>
</dbReference>
<dbReference type="SUPFAM" id="SSF55729">
    <property type="entry name" value="Acyl-CoA N-acyltransferases (Nat)"/>
    <property type="match status" value="1"/>
</dbReference>